<proteinExistence type="predicted"/>
<sequence>MANKLSIVILCLALVVVHTTAAREMPSDNGLSDQKNVFGGAGGIAGIGSNGLPFGGVVSGVGGNVGGFGAGIGGGAGFGGGIGGGGLGGVGGLGGIGGVGGVGGIGGGAGGGAGSLPLP</sequence>
<reference evidence="2 3" key="1">
    <citation type="journal article" date="2021" name="bioRxiv">
        <title>Chromosome-scale and haplotype-resolved genome assembly of a tetraploid potato cultivar.</title>
        <authorList>
            <person name="Sun H."/>
            <person name="Jiao W.-B."/>
            <person name="Krause K."/>
            <person name="Campoy J.A."/>
            <person name="Goel M."/>
            <person name="Folz-Donahue K."/>
            <person name="Kukat C."/>
            <person name="Huettel B."/>
            <person name="Schneeberger K."/>
        </authorList>
    </citation>
    <scope>NUCLEOTIDE SEQUENCE [LARGE SCALE GENOMIC DNA]</scope>
    <source>
        <strain evidence="2">SolTubOtavaFocal</strain>
        <tissue evidence="2">Leaves</tissue>
    </source>
</reference>
<name>A0ABQ7TW87_SOLTU</name>
<evidence type="ECO:0000313" key="3">
    <source>
        <dbReference type="Proteomes" id="UP000826656"/>
    </source>
</evidence>
<dbReference type="EMBL" id="JAIVGD010000028">
    <property type="protein sequence ID" value="KAH0738377.1"/>
    <property type="molecule type" value="Genomic_DNA"/>
</dbReference>
<keyword evidence="1" id="KW-0732">Signal</keyword>
<gene>
    <name evidence="2" type="ORF">KY290_037082</name>
</gene>
<feature type="chain" id="PRO_5045041919" evidence="1">
    <location>
        <begin position="23"/>
        <end position="119"/>
    </location>
</feature>
<evidence type="ECO:0000313" key="2">
    <source>
        <dbReference type="EMBL" id="KAH0738377.1"/>
    </source>
</evidence>
<organism evidence="2 3">
    <name type="scientific">Solanum tuberosum</name>
    <name type="common">Potato</name>
    <dbReference type="NCBI Taxonomy" id="4113"/>
    <lineage>
        <taxon>Eukaryota</taxon>
        <taxon>Viridiplantae</taxon>
        <taxon>Streptophyta</taxon>
        <taxon>Embryophyta</taxon>
        <taxon>Tracheophyta</taxon>
        <taxon>Spermatophyta</taxon>
        <taxon>Magnoliopsida</taxon>
        <taxon>eudicotyledons</taxon>
        <taxon>Gunneridae</taxon>
        <taxon>Pentapetalae</taxon>
        <taxon>asterids</taxon>
        <taxon>lamiids</taxon>
        <taxon>Solanales</taxon>
        <taxon>Solanaceae</taxon>
        <taxon>Solanoideae</taxon>
        <taxon>Solaneae</taxon>
        <taxon>Solanum</taxon>
    </lineage>
</organism>
<comment type="caution">
    <text evidence="2">The sequence shown here is derived from an EMBL/GenBank/DDBJ whole genome shotgun (WGS) entry which is preliminary data.</text>
</comment>
<evidence type="ECO:0000256" key="1">
    <source>
        <dbReference type="SAM" id="SignalP"/>
    </source>
</evidence>
<keyword evidence="3" id="KW-1185">Reference proteome</keyword>
<accession>A0ABQ7TW87</accession>
<dbReference type="Proteomes" id="UP000826656">
    <property type="component" value="Unassembled WGS sequence"/>
</dbReference>
<dbReference type="PANTHER" id="PTHR34463:SF11">
    <property type="entry name" value="GLYCINE-RICH PROTEIN LIKE"/>
    <property type="match status" value="1"/>
</dbReference>
<feature type="signal peptide" evidence="1">
    <location>
        <begin position="1"/>
        <end position="22"/>
    </location>
</feature>
<protein>
    <submittedName>
        <fullName evidence="2">Uncharacterized protein</fullName>
    </submittedName>
</protein>
<dbReference type="PANTHER" id="PTHR34463">
    <property type="entry name" value="GLYCINE-RICH PROTEIN"/>
    <property type="match status" value="1"/>
</dbReference>